<organism evidence="1">
    <name type="scientific">freshwater metagenome</name>
    <dbReference type="NCBI Taxonomy" id="449393"/>
    <lineage>
        <taxon>unclassified sequences</taxon>
        <taxon>metagenomes</taxon>
        <taxon>ecological metagenomes</taxon>
    </lineage>
</organism>
<dbReference type="InterPro" id="IPR038484">
    <property type="entry name" value="MucB/RseB_C_sf"/>
</dbReference>
<evidence type="ECO:0000313" key="1">
    <source>
        <dbReference type="EMBL" id="CAB5018931.1"/>
    </source>
</evidence>
<protein>
    <submittedName>
        <fullName evidence="1">Unannotated protein</fullName>
    </submittedName>
</protein>
<name>A0A6J7QPP0_9ZZZZ</name>
<dbReference type="Gene3D" id="3.30.200.100">
    <property type="entry name" value="MucB/RseB, C-terminal domain"/>
    <property type="match status" value="1"/>
</dbReference>
<accession>A0A6J7QPP0</accession>
<proteinExistence type="predicted"/>
<dbReference type="PROSITE" id="PS51257">
    <property type="entry name" value="PROKAR_LIPOPROTEIN"/>
    <property type="match status" value="1"/>
</dbReference>
<sequence>MIVRGRIPLAGVGVMVLGASLGGCSSAPAGPQPWAAATVVAASVDIPDDPAAVALLRAAARSAEQTSFDGVALWSPSDGSAPLRLIVVHRPGQGTVTALEAPTGSDLAHGQFAPDAPAAGSPPSALPFLYLLVRRFGVVMAGSDTLMGRETDVVEARDERGDPEGRFWIDRGTGLMVKRQLIDTTSRQVRGMEFVSLHVPAAAEAPAGATVTATPGPRLDDVAVARLRTEGWVCPQGLPGGLDFVEAHEADAGGVQLVYSDGLDVVSLFVQRGRLDRDAMPGMVVAPFAAGAVLRSASGAPTWVWQSSGSVLTVMTDAPESFVERIVGALPPDQT</sequence>
<dbReference type="AlphaFoldDB" id="A0A6J7QPP0"/>
<reference evidence="1" key="1">
    <citation type="submission" date="2020-05" db="EMBL/GenBank/DDBJ databases">
        <authorList>
            <person name="Chiriac C."/>
            <person name="Salcher M."/>
            <person name="Ghai R."/>
            <person name="Kavagutti S V."/>
        </authorList>
    </citation>
    <scope>NUCLEOTIDE SEQUENCE</scope>
</reference>
<gene>
    <name evidence="1" type="ORF">UFOPK3992_01593</name>
</gene>
<dbReference type="EMBL" id="CAFBOZ010000261">
    <property type="protein sequence ID" value="CAB5018931.1"/>
    <property type="molecule type" value="Genomic_DNA"/>
</dbReference>
<dbReference type="Gene3D" id="2.50.20.10">
    <property type="entry name" value="Lipoprotein localisation LolA/LolB/LppX"/>
    <property type="match status" value="1"/>
</dbReference>